<protein>
    <submittedName>
        <fullName evidence="1">Uncharacterized protein</fullName>
    </submittedName>
</protein>
<name>A0A328A6R4_9STAP</name>
<evidence type="ECO:0000313" key="1">
    <source>
        <dbReference type="EMBL" id="RAK50233.1"/>
    </source>
</evidence>
<dbReference type="RefSeq" id="WP_111744778.1">
    <property type="nucleotide sequence ID" value="NZ_PZJG01000001.1"/>
</dbReference>
<dbReference type="AlphaFoldDB" id="A0A328A6R4"/>
<organism evidence="1 2">
    <name type="scientific">Macrococcoides bohemicum</name>
    <dbReference type="NCBI Taxonomy" id="1903056"/>
    <lineage>
        <taxon>Bacteria</taxon>
        <taxon>Bacillati</taxon>
        <taxon>Bacillota</taxon>
        <taxon>Bacilli</taxon>
        <taxon>Bacillales</taxon>
        <taxon>Staphylococcaceae</taxon>
        <taxon>Macrococcoides</taxon>
    </lineage>
</organism>
<dbReference type="Proteomes" id="UP000249579">
    <property type="component" value="Unassembled WGS sequence"/>
</dbReference>
<accession>A0A328A6R4</accession>
<reference evidence="1 2" key="1">
    <citation type="journal article" date="2018" name="Front. Microbiol.">
        <title>Description and Comparative Genomics of Macrococcus caseolyticus subsp. hominis subsp. nov., Macrococcus goetzii sp. nov., Macrococcus epidermidis sp. nov., and Macrococcus bohemicus sp. nov., Novel Macrococci From Human Clinical Material With Virulence Potential and Suspected Uptake of Foreign DNA by Natural Transformation.</title>
        <authorList>
            <person name="Maslanova I."/>
            <person name="Wertheimer Z."/>
            <person name="Sedlacek I."/>
            <person name="Svec P."/>
            <person name="Indrakova A."/>
            <person name="Kovarovic V."/>
            <person name="Schumann P."/>
            <person name="Sproer C."/>
            <person name="Kralova S."/>
            <person name="Sedo O."/>
            <person name="Kristofova L."/>
            <person name="Vrbovska V."/>
            <person name="Fuzik T."/>
            <person name="Petras P."/>
            <person name="Zdrahal Z."/>
            <person name="Ruzickova V."/>
            <person name="Doskar J."/>
            <person name="Pantucek R."/>
        </authorList>
    </citation>
    <scope>NUCLEOTIDE SEQUENCE [LARGE SCALE GENOMIC DNA]</scope>
    <source>
        <strain evidence="1 2">03/115</strain>
    </source>
</reference>
<comment type="caution">
    <text evidence="1">The sequence shown here is derived from an EMBL/GenBank/DDBJ whole genome shotgun (WGS) entry which is preliminary data.</text>
</comment>
<evidence type="ECO:0000313" key="2">
    <source>
        <dbReference type="Proteomes" id="UP000249579"/>
    </source>
</evidence>
<sequence length="72" mass="8449">MEKNLIPEDEILITLKNLLITIQDFNSKKELSRLLRAYKLAGELEILFTLYPDSDLKEEFEEIFTNLLIASF</sequence>
<proteinExistence type="predicted"/>
<gene>
    <name evidence="1" type="ORF">BHX94_01860</name>
</gene>
<dbReference type="EMBL" id="PZJG01000001">
    <property type="protein sequence ID" value="RAK50233.1"/>
    <property type="molecule type" value="Genomic_DNA"/>
</dbReference>